<name>A0A1G7EGA5_9PROT</name>
<protein>
    <submittedName>
        <fullName evidence="1">Enamine deaminase RidA, house cleaning of reactive enamine intermediates, YjgF/YER057c/UK114 family</fullName>
    </submittedName>
</protein>
<dbReference type="PANTHER" id="PTHR43857">
    <property type="entry name" value="BLR7761 PROTEIN"/>
    <property type="match status" value="1"/>
</dbReference>
<evidence type="ECO:0000313" key="1">
    <source>
        <dbReference type="EMBL" id="SDE62637.1"/>
    </source>
</evidence>
<accession>A0A1G7EGA5</accession>
<gene>
    <name evidence="1" type="ORF">SAMN04488071_3433</name>
</gene>
<dbReference type="InterPro" id="IPR035959">
    <property type="entry name" value="RutC-like_sf"/>
</dbReference>
<dbReference type="Gene3D" id="3.30.1330.40">
    <property type="entry name" value="RutC-like"/>
    <property type="match status" value="1"/>
</dbReference>
<sequence length="133" mass="14807">MRILLPEGWPRPSGYSNGVAAEGRMVFVAGQVGWTPDMVWEAEDFLGQYRQTLLNTLAVLKEAGAGPEHIVRMTWYVTSREEYLANLRGMGAVWRECMGKNYPVMACVEVSGLMEEKAKIEIETTAVLPPNEG</sequence>
<proteinExistence type="predicted"/>
<dbReference type="EMBL" id="FNAK01000008">
    <property type="protein sequence ID" value="SDE62637.1"/>
    <property type="molecule type" value="Genomic_DNA"/>
</dbReference>
<keyword evidence="2" id="KW-1185">Reference proteome</keyword>
<dbReference type="OrthoDB" id="583118at2"/>
<evidence type="ECO:0000313" key="2">
    <source>
        <dbReference type="Proteomes" id="UP000183685"/>
    </source>
</evidence>
<dbReference type="AlphaFoldDB" id="A0A1G7EGA5"/>
<dbReference type="RefSeq" id="WP_068309318.1">
    <property type="nucleotide sequence ID" value="NZ_FNAK01000008.1"/>
</dbReference>
<dbReference type="Proteomes" id="UP000183685">
    <property type="component" value="Unassembled WGS sequence"/>
</dbReference>
<dbReference type="Pfam" id="PF01042">
    <property type="entry name" value="Ribonuc_L-PSP"/>
    <property type="match status" value="1"/>
</dbReference>
<dbReference type="CDD" id="cd00448">
    <property type="entry name" value="YjgF_YER057c_UK114_family"/>
    <property type="match status" value="1"/>
</dbReference>
<dbReference type="STRING" id="637679.GCA_001550055_00944"/>
<dbReference type="PANTHER" id="PTHR43857:SF1">
    <property type="entry name" value="YJGH FAMILY PROTEIN"/>
    <property type="match status" value="1"/>
</dbReference>
<dbReference type="SUPFAM" id="SSF55298">
    <property type="entry name" value="YjgF-like"/>
    <property type="match status" value="1"/>
</dbReference>
<dbReference type="InterPro" id="IPR006175">
    <property type="entry name" value="YjgF/YER057c/UK114"/>
</dbReference>
<organism evidence="1 2">
    <name type="scientific">Kordiimonas lacus</name>
    <dbReference type="NCBI Taxonomy" id="637679"/>
    <lineage>
        <taxon>Bacteria</taxon>
        <taxon>Pseudomonadati</taxon>
        <taxon>Pseudomonadota</taxon>
        <taxon>Alphaproteobacteria</taxon>
        <taxon>Kordiimonadales</taxon>
        <taxon>Kordiimonadaceae</taxon>
        <taxon>Kordiimonas</taxon>
    </lineage>
</organism>
<reference evidence="1 2" key="1">
    <citation type="submission" date="2016-10" db="EMBL/GenBank/DDBJ databases">
        <authorList>
            <person name="de Groot N.N."/>
        </authorList>
    </citation>
    <scope>NUCLEOTIDE SEQUENCE [LARGE SCALE GENOMIC DNA]</scope>
    <source>
        <strain evidence="1 2">CGMCC 1.9109</strain>
    </source>
</reference>